<evidence type="ECO:0000313" key="3">
    <source>
        <dbReference type="Proteomes" id="UP000236173"/>
    </source>
</evidence>
<comment type="caution">
    <text evidence="2">The sequence shown here is derived from an EMBL/GenBank/DDBJ whole genome shotgun (WGS) entry which is preliminary data.</text>
</comment>
<organism evidence="2 3">
    <name type="scientific">Candidatus Fervidibacter japonicus</name>
    <dbReference type="NCBI Taxonomy" id="2035412"/>
    <lineage>
        <taxon>Bacteria</taxon>
        <taxon>Candidatus Fervidibacterota</taxon>
        <taxon>Candidatus Fervidibacter</taxon>
    </lineage>
</organism>
<dbReference type="InterPro" id="IPR011050">
    <property type="entry name" value="Pectin_lyase_fold/virulence"/>
</dbReference>
<dbReference type="InterPro" id="IPR039448">
    <property type="entry name" value="Beta_helix"/>
</dbReference>
<dbReference type="SUPFAM" id="SSF51126">
    <property type="entry name" value="Pectin lyase-like"/>
    <property type="match status" value="1"/>
</dbReference>
<evidence type="ECO:0000259" key="1">
    <source>
        <dbReference type="Pfam" id="PF13229"/>
    </source>
</evidence>
<dbReference type="Pfam" id="PF13229">
    <property type="entry name" value="Beta_helix"/>
    <property type="match status" value="1"/>
</dbReference>
<dbReference type="EMBL" id="BEHT01000070">
    <property type="protein sequence ID" value="GBD00276.1"/>
    <property type="molecule type" value="Genomic_DNA"/>
</dbReference>
<dbReference type="Proteomes" id="UP000236173">
    <property type="component" value="Unassembled WGS sequence"/>
</dbReference>
<gene>
    <name evidence="2" type="ORF">HRbin17_02815</name>
</gene>
<proteinExistence type="predicted"/>
<feature type="domain" description="Right handed beta helix" evidence="1">
    <location>
        <begin position="109"/>
        <end position="330"/>
    </location>
</feature>
<accession>A0A2H5XGH0</accession>
<sequence length="408" mass="45028">MGWVILSAVLGSARAWTPFELASQPWLPKAPPFPAPTGKIVRVASVDTLFKAVERAERGTTILIADGHYELPRRLEIRQSGITLRSERGKREGVILDGGKHQLGELLAITGCSDVTVADLTLQNVRWNAIKLDTDTGVHRVTVYNCVLRNVWQRGVKGVRVPPDVPRPTGCRIQYCVFVNDRPKTFADDPTDTPQTFNGNYIGGIDVMFAQGWVISDNVFVGIQGRTREGRGAIFLWHESRDCIVERNIIVDCDVGIALGNSWKPPDVAVHCTGIIVRNNFVVRSPESGIVADYAPNCLIAHNTIHDPTNKLGRLIRLVHDNEGLRVLNNLLSGAPIRNETRSRVLVRNNLVVPDYSFAFVDAARGNLRLTAKAVEAIDKAVPLPEVVDDIDGKRRGVQPDIGAHEFR</sequence>
<dbReference type="SMART" id="SM00710">
    <property type="entry name" value="PbH1"/>
    <property type="match status" value="6"/>
</dbReference>
<protein>
    <recommendedName>
        <fullName evidence="1">Right handed beta helix domain-containing protein</fullName>
    </recommendedName>
</protein>
<dbReference type="AlphaFoldDB" id="A0A2H5XGH0"/>
<reference evidence="3" key="1">
    <citation type="submission" date="2017-09" db="EMBL/GenBank/DDBJ databases">
        <title>Metaegenomics of thermophilic ammonia-oxidizing enrichment culture.</title>
        <authorList>
            <person name="Kato S."/>
            <person name="Suzuki K."/>
        </authorList>
    </citation>
    <scope>NUCLEOTIDE SEQUENCE [LARGE SCALE GENOMIC DNA]</scope>
</reference>
<name>A0A2H5XGH0_9BACT</name>
<dbReference type="Gene3D" id="2.160.20.10">
    <property type="entry name" value="Single-stranded right-handed beta-helix, Pectin lyase-like"/>
    <property type="match status" value="1"/>
</dbReference>
<dbReference type="InterPro" id="IPR006626">
    <property type="entry name" value="PbH1"/>
</dbReference>
<evidence type="ECO:0000313" key="2">
    <source>
        <dbReference type="EMBL" id="GBD00276.1"/>
    </source>
</evidence>
<dbReference type="InterPro" id="IPR012334">
    <property type="entry name" value="Pectin_lyas_fold"/>
</dbReference>